<dbReference type="EC" id="3.4.16.4" evidence="4"/>
<dbReference type="GO" id="GO:0004180">
    <property type="term" value="F:carboxypeptidase activity"/>
    <property type="evidence" value="ECO:0007669"/>
    <property type="project" value="UniProtKB-KW"/>
</dbReference>
<evidence type="ECO:0000256" key="2">
    <source>
        <dbReference type="ARBA" id="ARBA00004752"/>
    </source>
</evidence>
<dbReference type="Gene3D" id="3.40.710.10">
    <property type="entry name" value="DD-peptidase/beta-lactamase superfamily"/>
    <property type="match status" value="1"/>
</dbReference>
<dbReference type="PANTHER" id="PTHR21581:SF6">
    <property type="entry name" value="TRAFFICKING PROTEIN PARTICLE COMPLEX SUBUNIT 12"/>
    <property type="match status" value="1"/>
</dbReference>
<evidence type="ECO:0000313" key="16">
    <source>
        <dbReference type="EMBL" id="GMG81790.1"/>
    </source>
</evidence>
<evidence type="ECO:0000256" key="14">
    <source>
        <dbReference type="SAM" id="SignalP"/>
    </source>
</evidence>
<dbReference type="Pfam" id="PF07943">
    <property type="entry name" value="PBP5_C"/>
    <property type="match status" value="1"/>
</dbReference>
<dbReference type="Gene3D" id="2.60.410.10">
    <property type="entry name" value="D-Ala-D-Ala carboxypeptidase, C-terminal domain"/>
    <property type="match status" value="1"/>
</dbReference>
<accession>A0ABQ6LNF3</accession>
<feature type="chain" id="PRO_5046268085" description="serine-type D-Ala-D-Ala carboxypeptidase" evidence="14">
    <location>
        <begin position="25"/>
        <end position="386"/>
    </location>
</feature>
<proteinExistence type="inferred from homology"/>
<keyword evidence="17" id="KW-1185">Reference proteome</keyword>
<dbReference type="Proteomes" id="UP001239909">
    <property type="component" value="Unassembled WGS sequence"/>
</dbReference>
<evidence type="ECO:0000256" key="13">
    <source>
        <dbReference type="RuleBase" id="RU004016"/>
    </source>
</evidence>
<dbReference type="Pfam" id="PF00768">
    <property type="entry name" value="Peptidase_S11"/>
    <property type="match status" value="1"/>
</dbReference>
<evidence type="ECO:0000259" key="15">
    <source>
        <dbReference type="SMART" id="SM00936"/>
    </source>
</evidence>
<comment type="similarity">
    <text evidence="3 13">Belongs to the peptidase S11 family.</text>
</comment>
<evidence type="ECO:0000256" key="8">
    <source>
        <dbReference type="ARBA" id="ARBA00022801"/>
    </source>
</evidence>
<dbReference type="PANTHER" id="PTHR21581">
    <property type="entry name" value="D-ALANYL-D-ALANINE CARBOXYPEPTIDASE"/>
    <property type="match status" value="1"/>
</dbReference>
<evidence type="ECO:0000256" key="7">
    <source>
        <dbReference type="ARBA" id="ARBA00022729"/>
    </source>
</evidence>
<evidence type="ECO:0000256" key="9">
    <source>
        <dbReference type="ARBA" id="ARBA00022960"/>
    </source>
</evidence>
<dbReference type="InterPro" id="IPR012907">
    <property type="entry name" value="Peptidase_S11_C"/>
</dbReference>
<keyword evidence="9" id="KW-0133">Cell shape</keyword>
<keyword evidence="8" id="KW-0378">Hydrolase</keyword>
<dbReference type="RefSeq" id="WP_285670506.1">
    <property type="nucleotide sequence ID" value="NZ_BSYI01000005.1"/>
</dbReference>
<dbReference type="SUPFAM" id="SSF56601">
    <property type="entry name" value="beta-lactamase/transpeptidase-like"/>
    <property type="match status" value="1"/>
</dbReference>
<gene>
    <name evidence="16" type="ORF">LNKW23_10030</name>
</gene>
<comment type="caution">
    <text evidence="16">The sequence shown here is derived from an EMBL/GenBank/DDBJ whole genome shotgun (WGS) entry which is preliminary data.</text>
</comment>
<evidence type="ECO:0000256" key="4">
    <source>
        <dbReference type="ARBA" id="ARBA00012448"/>
    </source>
</evidence>
<dbReference type="SMART" id="SM00936">
    <property type="entry name" value="PBP5_C"/>
    <property type="match status" value="1"/>
</dbReference>
<evidence type="ECO:0000313" key="17">
    <source>
        <dbReference type="Proteomes" id="UP001239909"/>
    </source>
</evidence>
<comment type="pathway">
    <text evidence="2">Cell wall biogenesis; peptidoglycan biosynthesis.</text>
</comment>
<feature type="signal peptide" evidence="14">
    <location>
        <begin position="1"/>
        <end position="24"/>
    </location>
</feature>
<dbReference type="SUPFAM" id="SSF69189">
    <property type="entry name" value="Penicillin-binding protein associated domain"/>
    <property type="match status" value="1"/>
</dbReference>
<protein>
    <recommendedName>
        <fullName evidence="4">serine-type D-Ala-D-Ala carboxypeptidase</fullName>
        <ecNumber evidence="4">3.4.16.4</ecNumber>
    </recommendedName>
</protein>
<comment type="function">
    <text evidence="1">Removes C-terminal D-alanyl residues from sugar-peptide cell wall precursors.</text>
</comment>
<keyword evidence="10" id="KW-0573">Peptidoglycan synthesis</keyword>
<evidence type="ECO:0000256" key="12">
    <source>
        <dbReference type="ARBA" id="ARBA00034000"/>
    </source>
</evidence>
<evidence type="ECO:0000256" key="11">
    <source>
        <dbReference type="ARBA" id="ARBA00023316"/>
    </source>
</evidence>
<dbReference type="InterPro" id="IPR012338">
    <property type="entry name" value="Beta-lactam/transpept-like"/>
</dbReference>
<keyword evidence="11" id="KW-0961">Cell wall biogenesis/degradation</keyword>
<feature type="domain" description="Peptidase S11 D-Ala-D-Ala carboxypeptidase A C-terminal" evidence="15">
    <location>
        <begin position="274"/>
        <end position="364"/>
    </location>
</feature>
<dbReference type="InterPro" id="IPR018044">
    <property type="entry name" value="Peptidase_S11"/>
</dbReference>
<sequence length="386" mass="41203">MLVFLRRAASAMLILLAATSGASAQLSVMQQSTPARAAILVDLSSGAVLLEKNADEALPPASMSKLMLLDVVFEAIDTGRLALTDEFRTSKRAAGMGGSKMFIREGGLVSVENLVRGVVVQSGNDAAVALAEALTGTEEAFAAYMNRRAGEIGLTNSLFANATGWPDPDHRMSARDLATLADRIITEFPEMYAYFSEEEFTWEGVTQGNRNPLLGLGLGVDGLKTGHTEEAGYGLVASAKRGNRRVVLVVTGLDSASQRKQEAERLINWAFRAFETRTLYRAGEPLIEAGVWIGENSRVPLAPAEDVIVTIPFGLGNEPTPRAEYTAPVEAPIAKGTELGRVTVEVEGMPAVSVPLVAVRDVPRGGFIARIEAAAELALSRFLPEF</sequence>
<dbReference type="InterPro" id="IPR037167">
    <property type="entry name" value="Peptidase_S11_C_sf"/>
</dbReference>
<evidence type="ECO:0000256" key="10">
    <source>
        <dbReference type="ARBA" id="ARBA00022984"/>
    </source>
</evidence>
<dbReference type="PRINTS" id="PR00725">
    <property type="entry name" value="DADACBPTASE1"/>
</dbReference>
<evidence type="ECO:0000256" key="5">
    <source>
        <dbReference type="ARBA" id="ARBA00022645"/>
    </source>
</evidence>
<reference evidence="16 17" key="1">
    <citation type="submission" date="2023-04" db="EMBL/GenBank/DDBJ databases">
        <title>Marinoamorphus aggregata gen. nov., sp. Nov., isolate from tissue of brittle star Ophioplocus japonicus.</title>
        <authorList>
            <person name="Kawano K."/>
            <person name="Sawayama S."/>
            <person name="Nakagawa S."/>
        </authorList>
    </citation>
    <scope>NUCLEOTIDE SEQUENCE [LARGE SCALE GENOMIC DNA]</scope>
    <source>
        <strain evidence="16 17">NKW23</strain>
    </source>
</reference>
<keyword evidence="5 16" id="KW-0121">Carboxypeptidase</keyword>
<organism evidence="16 17">
    <name type="scientific">Paralimibaculum aggregatum</name>
    <dbReference type="NCBI Taxonomy" id="3036245"/>
    <lineage>
        <taxon>Bacteria</taxon>
        <taxon>Pseudomonadati</taxon>
        <taxon>Pseudomonadota</taxon>
        <taxon>Alphaproteobacteria</taxon>
        <taxon>Rhodobacterales</taxon>
        <taxon>Paracoccaceae</taxon>
        <taxon>Paralimibaculum</taxon>
    </lineage>
</organism>
<dbReference type="EMBL" id="BSYI01000005">
    <property type="protein sequence ID" value="GMG81790.1"/>
    <property type="molecule type" value="Genomic_DNA"/>
</dbReference>
<name>A0ABQ6LNF3_9RHOB</name>
<comment type="catalytic activity">
    <reaction evidence="12">
        <text>Preferential cleavage: (Ac)2-L-Lys-D-Ala-|-D-Ala. Also transpeptidation of peptidyl-alanyl moieties that are N-acyl substituents of D-alanine.</text>
        <dbReference type="EC" id="3.4.16.4"/>
    </reaction>
</comment>
<evidence type="ECO:0000256" key="1">
    <source>
        <dbReference type="ARBA" id="ARBA00003217"/>
    </source>
</evidence>
<evidence type="ECO:0000256" key="3">
    <source>
        <dbReference type="ARBA" id="ARBA00007164"/>
    </source>
</evidence>
<dbReference type="InterPro" id="IPR015956">
    <property type="entry name" value="Peniciliin-bd_prot_C_sf"/>
</dbReference>
<keyword evidence="6" id="KW-0645">Protease</keyword>
<evidence type="ECO:0000256" key="6">
    <source>
        <dbReference type="ARBA" id="ARBA00022670"/>
    </source>
</evidence>
<dbReference type="InterPro" id="IPR001967">
    <property type="entry name" value="Peptidase_S11_N"/>
</dbReference>
<keyword evidence="7 14" id="KW-0732">Signal</keyword>